<gene>
    <name evidence="2" type="ORF">PHLCEN_2v146</name>
</gene>
<feature type="compositionally biased region" description="Basic residues" evidence="1">
    <location>
        <begin position="88"/>
        <end position="98"/>
    </location>
</feature>
<name>A0A2R6S6W1_9APHY</name>
<keyword evidence="3" id="KW-1185">Reference proteome</keyword>
<feature type="region of interest" description="Disordered" evidence="1">
    <location>
        <begin position="1"/>
        <end position="112"/>
    </location>
</feature>
<sequence length="176" mass="18192">MGGTGGSTLNRLPDVASRMPSYSPTRDRDPSPSIETSRSTTSLHPGDASYLPPEADHVNGNRRPILHAKLVRGPSGYGVGGSFVPGPRKSRSITRGRLGRFGEDGDGAPGSDGLANGANGIIERQHTQGSVEGTNACDLPPDLSIGAIKSPSTEASPVATDFKIEDVGKIACSWGD</sequence>
<dbReference type="STRING" id="98765.A0A2R6S6W1"/>
<reference evidence="2 3" key="1">
    <citation type="submission" date="2018-02" db="EMBL/GenBank/DDBJ databases">
        <title>Genome sequence of the basidiomycete white-rot fungus Phlebia centrifuga.</title>
        <authorList>
            <person name="Granchi Z."/>
            <person name="Peng M."/>
            <person name="de Vries R.P."/>
            <person name="Hilden K."/>
            <person name="Makela M.R."/>
            <person name="Grigoriev I."/>
            <person name="Riley R."/>
        </authorList>
    </citation>
    <scope>NUCLEOTIDE SEQUENCE [LARGE SCALE GENOMIC DNA]</scope>
    <source>
        <strain evidence="2 3">FBCC195</strain>
    </source>
</reference>
<comment type="caution">
    <text evidence="2">The sequence shown here is derived from an EMBL/GenBank/DDBJ whole genome shotgun (WGS) entry which is preliminary data.</text>
</comment>
<organism evidence="2 3">
    <name type="scientific">Hermanssonia centrifuga</name>
    <dbReference type="NCBI Taxonomy" id="98765"/>
    <lineage>
        <taxon>Eukaryota</taxon>
        <taxon>Fungi</taxon>
        <taxon>Dikarya</taxon>
        <taxon>Basidiomycota</taxon>
        <taxon>Agaricomycotina</taxon>
        <taxon>Agaricomycetes</taxon>
        <taxon>Polyporales</taxon>
        <taxon>Meruliaceae</taxon>
        <taxon>Hermanssonia</taxon>
    </lineage>
</organism>
<evidence type="ECO:0000313" key="3">
    <source>
        <dbReference type="Proteomes" id="UP000186601"/>
    </source>
</evidence>
<dbReference type="OrthoDB" id="3227079at2759"/>
<protein>
    <submittedName>
        <fullName evidence="2">Uncharacterized protein</fullName>
    </submittedName>
</protein>
<dbReference type="EMBL" id="MLYV02000011">
    <property type="protein sequence ID" value="PSS38006.1"/>
    <property type="molecule type" value="Genomic_DNA"/>
</dbReference>
<dbReference type="AlphaFoldDB" id="A0A2R6S6W1"/>
<feature type="compositionally biased region" description="Polar residues" evidence="1">
    <location>
        <begin position="33"/>
        <end position="43"/>
    </location>
</feature>
<accession>A0A2R6S6W1</accession>
<evidence type="ECO:0000313" key="2">
    <source>
        <dbReference type="EMBL" id="PSS38006.1"/>
    </source>
</evidence>
<evidence type="ECO:0000256" key="1">
    <source>
        <dbReference type="SAM" id="MobiDB-lite"/>
    </source>
</evidence>
<dbReference type="Proteomes" id="UP000186601">
    <property type="component" value="Unassembled WGS sequence"/>
</dbReference>
<proteinExistence type="predicted"/>